<feature type="domain" description="Glycosyl transferase family 1" evidence="2">
    <location>
        <begin position="225"/>
        <end position="392"/>
    </location>
</feature>
<comment type="caution">
    <text evidence="3">The sequence shown here is derived from an EMBL/GenBank/DDBJ whole genome shotgun (WGS) entry which is preliminary data.</text>
</comment>
<reference evidence="3 4" key="1">
    <citation type="journal article" date="2019" name="Nat. Med.">
        <title>A library of human gut bacterial isolates paired with longitudinal multiomics data enables mechanistic microbiome research.</title>
        <authorList>
            <person name="Poyet M."/>
            <person name="Groussin M."/>
            <person name="Gibbons S.M."/>
            <person name="Avila-Pacheco J."/>
            <person name="Jiang X."/>
            <person name="Kearney S.M."/>
            <person name="Perrotta A.R."/>
            <person name="Berdy B."/>
            <person name="Zhao S."/>
            <person name="Lieberman T.D."/>
            <person name="Swanson P.K."/>
            <person name="Smith M."/>
            <person name="Roesemann S."/>
            <person name="Alexander J.E."/>
            <person name="Rich S.A."/>
            <person name="Livny J."/>
            <person name="Vlamakis H."/>
            <person name="Clish C."/>
            <person name="Bullock K."/>
            <person name="Deik A."/>
            <person name="Scott J."/>
            <person name="Pierce K.A."/>
            <person name="Xavier R.J."/>
            <person name="Alm E.J."/>
        </authorList>
    </citation>
    <scope>NUCLEOTIDE SEQUENCE [LARGE SCALE GENOMIC DNA]</scope>
    <source>
        <strain evidence="3 4">BIOML-A5</strain>
    </source>
</reference>
<dbReference type="Gene3D" id="3.40.50.2000">
    <property type="entry name" value="Glycogen Phosphorylase B"/>
    <property type="match status" value="2"/>
</dbReference>
<name>A0A1Y4PR75_9BACT</name>
<evidence type="ECO:0000313" key="4">
    <source>
        <dbReference type="Proteomes" id="UP000347681"/>
    </source>
</evidence>
<dbReference type="Pfam" id="PF00534">
    <property type="entry name" value="Glycos_transf_1"/>
    <property type="match status" value="1"/>
</dbReference>
<dbReference type="SUPFAM" id="SSF53756">
    <property type="entry name" value="UDP-Glycosyltransferase/glycogen phosphorylase"/>
    <property type="match status" value="1"/>
</dbReference>
<gene>
    <name evidence="3" type="ORF">F2Y61_05660</name>
</gene>
<proteinExistence type="predicted"/>
<organism evidence="3 4">
    <name type="scientific">Phocaeicola dorei</name>
    <dbReference type="NCBI Taxonomy" id="357276"/>
    <lineage>
        <taxon>Bacteria</taxon>
        <taxon>Pseudomonadati</taxon>
        <taxon>Bacteroidota</taxon>
        <taxon>Bacteroidia</taxon>
        <taxon>Bacteroidales</taxon>
        <taxon>Bacteroidaceae</taxon>
        <taxon>Phocaeicola</taxon>
    </lineage>
</organism>
<dbReference type="GO" id="GO:0016757">
    <property type="term" value="F:glycosyltransferase activity"/>
    <property type="evidence" value="ECO:0007669"/>
    <property type="project" value="InterPro"/>
</dbReference>
<dbReference type="InterPro" id="IPR001296">
    <property type="entry name" value="Glyco_trans_1"/>
</dbReference>
<evidence type="ECO:0000256" key="1">
    <source>
        <dbReference type="ARBA" id="ARBA00022679"/>
    </source>
</evidence>
<dbReference type="CDD" id="cd03801">
    <property type="entry name" value="GT4_PimA-like"/>
    <property type="match status" value="1"/>
</dbReference>
<sequence>MRLLWITNILFPDICKELSTPSPVTGGWMKSAADAILELTSEIDLAVGALYKGIDKLYIKKIGKITYYCLPYNENSYKYNTSMEKDWLKVKEDFKPEIVHIHGTEFAHGLAYIKACGNSNVVISIQGLITGIARYSLGEIPENEIKKYRTFYDFYKGHILQSISKMTQRGKIEKEYIERSKFIIGRTDWDFAHAKAINPLIQYFFCNETLRPSFYKYQWDFNLCQPYSIFVSQGHKPIKGLHKIISALPIVIREYPNTKLYISGNNFIKNKTIKEKLRLDTYANYIQHRIKALNLEKHIFFTGLLKEEEMVQQYLKSHIFVCPSIIENSPNSLGEAQILGVPCIASYVGGIPNMIEHKISGLLYQSNEHEVLAQYICQLFNDKHFCNFISKNEIRVALKRHDKIANAQMTLNIYNKIIK</sequence>
<accession>A0A1Y4PR75</accession>
<evidence type="ECO:0000313" key="3">
    <source>
        <dbReference type="EMBL" id="KAA5385318.1"/>
    </source>
</evidence>
<evidence type="ECO:0000259" key="2">
    <source>
        <dbReference type="Pfam" id="PF00534"/>
    </source>
</evidence>
<dbReference type="Proteomes" id="UP000347681">
    <property type="component" value="Unassembled WGS sequence"/>
</dbReference>
<dbReference type="EMBL" id="VVZB01000002">
    <property type="protein sequence ID" value="KAA5385318.1"/>
    <property type="molecule type" value="Genomic_DNA"/>
</dbReference>
<keyword evidence="1 3" id="KW-0808">Transferase</keyword>
<dbReference type="RefSeq" id="WP_087387089.1">
    <property type="nucleotide sequence ID" value="NZ_JADNBC010000003.1"/>
</dbReference>
<dbReference type="AlphaFoldDB" id="A0A1Y4PR75"/>
<dbReference type="PANTHER" id="PTHR46401">
    <property type="entry name" value="GLYCOSYLTRANSFERASE WBBK-RELATED"/>
    <property type="match status" value="1"/>
</dbReference>
<protein>
    <submittedName>
        <fullName evidence="3">Glycosyltransferase</fullName>
    </submittedName>
</protein>
<dbReference type="GO" id="GO:0009103">
    <property type="term" value="P:lipopolysaccharide biosynthetic process"/>
    <property type="evidence" value="ECO:0007669"/>
    <property type="project" value="TreeGrafter"/>
</dbReference>
<dbReference type="PANTHER" id="PTHR46401:SF2">
    <property type="entry name" value="GLYCOSYLTRANSFERASE WBBK-RELATED"/>
    <property type="match status" value="1"/>
</dbReference>